<organism evidence="1 3">
    <name type="scientific">Blautia obeum</name>
    <dbReference type="NCBI Taxonomy" id="40520"/>
    <lineage>
        <taxon>Bacteria</taxon>
        <taxon>Bacillati</taxon>
        <taxon>Bacillota</taxon>
        <taxon>Clostridia</taxon>
        <taxon>Lachnospirales</taxon>
        <taxon>Lachnospiraceae</taxon>
        <taxon>Blautia</taxon>
    </lineage>
</organism>
<evidence type="ECO:0000313" key="3">
    <source>
        <dbReference type="Proteomes" id="UP000095413"/>
    </source>
</evidence>
<evidence type="ECO:0000313" key="4">
    <source>
        <dbReference type="Proteomes" id="UP000284242"/>
    </source>
</evidence>
<proteinExistence type="predicted"/>
<accession>A0A174PP93</accession>
<name>A0A174PP93_9FIRM</name>
<dbReference type="AlphaFoldDB" id="A0A174PP93"/>
<dbReference type="Proteomes" id="UP000284242">
    <property type="component" value="Unassembled WGS sequence"/>
</dbReference>
<dbReference type="RefSeq" id="WP_055056206.1">
    <property type="nucleotide sequence ID" value="NZ_CAXSLC010000010.1"/>
</dbReference>
<dbReference type="Pfam" id="PF11185">
    <property type="entry name" value="DUF2971"/>
    <property type="match status" value="1"/>
</dbReference>
<sequence>MTYNLVEIQKRQESTDKFVQKVGKTLWHYTSFPALDGILRKKEIWFGSATNVNDAKEVIGFIDNLKQNIENGLTQNNIKPKCDVDKIFKEIYDRTSQKHLFMFCLSQALDDAAQWDRYADYGRGVAIEFNTEALHNLLYYHGMIIGEQYYTQETRDHELYKLLSSYISTGILEGFSNLDGFIDNLALCALIHKHPTFTAEKEIRIAPYFVTDNDSHIEYKTFNIIKEFYILDLQKVLETENMHREDIINSIIIGPRSSQNPKDLENYCRHLGLHKLAQNIKVSDCPLR</sequence>
<reference evidence="1 3" key="1">
    <citation type="submission" date="2015-09" db="EMBL/GenBank/DDBJ databases">
        <authorList>
            <consortium name="Pathogen Informatics"/>
        </authorList>
    </citation>
    <scope>NUCLEOTIDE SEQUENCE [LARGE SCALE GENOMIC DNA]</scope>
    <source>
        <strain evidence="1 3">2789STDY5834921</strain>
    </source>
</reference>
<evidence type="ECO:0000313" key="2">
    <source>
        <dbReference type="EMBL" id="RGS71169.1"/>
    </source>
</evidence>
<dbReference type="Proteomes" id="UP000095413">
    <property type="component" value="Unassembled WGS sequence"/>
</dbReference>
<dbReference type="EMBL" id="QRVV01000042">
    <property type="protein sequence ID" value="RGS71169.1"/>
    <property type="molecule type" value="Genomic_DNA"/>
</dbReference>
<gene>
    <name evidence="2" type="ORF">DWX77_12365</name>
    <name evidence="1" type="ORF">ERS852533_02021</name>
</gene>
<reference evidence="2 4" key="2">
    <citation type="submission" date="2018-08" db="EMBL/GenBank/DDBJ databases">
        <title>A genome reference for cultivated species of the human gut microbiota.</title>
        <authorList>
            <person name="Zou Y."/>
            <person name="Xue W."/>
            <person name="Luo G."/>
        </authorList>
    </citation>
    <scope>NUCLEOTIDE SEQUENCE [LARGE SCALE GENOMIC DNA]</scope>
    <source>
        <strain evidence="2 4">AF21-24</strain>
    </source>
</reference>
<dbReference type="OrthoDB" id="3034312at2"/>
<dbReference type="InterPro" id="IPR021352">
    <property type="entry name" value="DUF2971"/>
</dbReference>
<dbReference type="EMBL" id="CZBA01000010">
    <property type="protein sequence ID" value="CUP63104.1"/>
    <property type="molecule type" value="Genomic_DNA"/>
</dbReference>
<protein>
    <submittedName>
        <fullName evidence="2">DUF2971 domain-containing protein</fullName>
    </submittedName>
    <submittedName>
        <fullName evidence="1">Protein of uncharacterized function (DUF2971)</fullName>
    </submittedName>
</protein>
<evidence type="ECO:0000313" key="1">
    <source>
        <dbReference type="EMBL" id="CUP63104.1"/>
    </source>
</evidence>